<feature type="coiled-coil region" evidence="1">
    <location>
        <begin position="1295"/>
        <end position="1339"/>
    </location>
</feature>
<feature type="compositionally biased region" description="Low complexity" evidence="2">
    <location>
        <begin position="1541"/>
        <end position="1553"/>
    </location>
</feature>
<feature type="compositionally biased region" description="Basic and acidic residues" evidence="2">
    <location>
        <begin position="576"/>
        <end position="586"/>
    </location>
</feature>
<feature type="coiled-coil region" evidence="1">
    <location>
        <begin position="248"/>
        <end position="315"/>
    </location>
</feature>
<feature type="region of interest" description="Disordered" evidence="2">
    <location>
        <begin position="562"/>
        <end position="601"/>
    </location>
</feature>
<protein>
    <submittedName>
        <fullName evidence="3">Uncharacterized protein</fullName>
    </submittedName>
</protein>
<dbReference type="Proteomes" id="UP000324907">
    <property type="component" value="Unassembled WGS sequence"/>
</dbReference>
<feature type="region of interest" description="Disordered" evidence="2">
    <location>
        <begin position="115"/>
        <end position="232"/>
    </location>
</feature>
<evidence type="ECO:0000256" key="2">
    <source>
        <dbReference type="SAM" id="MobiDB-lite"/>
    </source>
</evidence>
<sequence>MDRAFDGREANAGTPLAGPYGDGLQGRRTLSDAEQMRIRRLLLQAQRRARMSANHANYWQRQFQSQQQLTDDLSGQLDVLSTQHAEALRELSSEGQGQVELLQRERDLWRTRAREAEDRLRGTLAARVTKAESPATQAAGDGQRGLSALQPQAEPSTAGEVAESAKHPPSTPGNLGIGGGASDSGSDWEDGPIRPSTLGALGDAEGPPIDAAKAEEVPSPAQAAAPGDLPASDPVKSAATIATLSQANTALEAKVRSVSRMLADAEARLRRDRAALDDARTRAIKAESQARAAAFQSAQTAIDEANRTADRARAQERESASAADEARSEAAVLRLRLHRAEGLVTSLRTKVQGLEAAAHAAAAREREMATQLSAESHRGAVAEGETRSATSQHEADIRRLRIALATVHAEKAEAIIRLSSRAADAEAARAWDASDFTKRRESLLHEVREARASAGALLLRQVATSWVRRGLRRAWARMQWAVASTRSNEVASRRARAARDLAMEARLSERDEQWRTAFDAALRKAQSLARKHASRAVELASSAARSLQRDITAASLAEALQQAEGVEQGQSSATVESKHGPAERRAPVVASRHRGTPGSALGLFTHDIQRALERARADEARRRELAEDAAEQAQSQALMATATAQKTIGEAVAEAERALLIKMGDAEAVAVQEAHEAGRREGEAQAEASSQSERQRLLDKLRLETNATLKAVRDASMRRAEQIVLEERRKSEAAVRDLSQALQEAEAREAQAERSTSALQARIAELQEQHLADASALRTEADRALQDVAERVETLTRKHEDELERLHEELRRASRPPAADASPKAVDDDADAKREEAWRAREAELEARFSEQIIAQAEAHERTIQDVTWQWQTKHAQVQAELAEANAMLAAPRPRPPSQGRLSDAPTPDAETERVRPLPVIATKAAAAAVSAQLDPGSPSGPEPVPKAADAGQQAEAESPECRSAAAAQQPQSTGGALAPDAAEASAKAAEFHASVAQARAEISADFAARLQAAAQAKQAALARMEQELKEDLERAVAEERSRGAAEREQAVSRVEEHAAAAINVLEVKLRAAVQAKKRAESLADSLQVSLDVAKREAVQSAFKAELFHKVSMLLRLRLAVAAARYTAEYCSRTSEVKRALGKRIVLLESRYESDVVAHKKRADAAIKRCVSVEHALLGVASIVGLQFESSMAAASSAGHQLLTDRPGQETALTTACLDGSGTGEAARRAKRELMETQDRVFAIKAELAELREELEAARAKRDHVVGVARFLDMEINQLGRQVALSSTAANEIVASRLQRLHKRLEADLSTAEVVRSRIHELEGRIDVLKDERRGLKLRGRAIEAGVLEKVVKQHMDVRALLHATQLGPEALLPARMGRLPEPPPLRLAMLEPRHALDVDGYEYDLGRRDYLRARAVKEGAAALKRLRSGTARASRPAGAAKASGDEEPDPDSDCPALRLLPAALFSEESKKVRQPEAEHIHDLLHSSEYEAAAGPGYGEAAARGHIVASGSAASAAAANELAKRVQSTGGLLFAGGSASAPSASSASFASGADRTSAGSGPDSSRAALSADDARILNALVPLASARQ</sequence>
<evidence type="ECO:0000313" key="3">
    <source>
        <dbReference type="EMBL" id="KAA0151176.1"/>
    </source>
</evidence>
<feature type="region of interest" description="Disordered" evidence="2">
    <location>
        <begin position="1541"/>
        <end position="1568"/>
    </location>
</feature>
<accession>A0A5A8CDV4</accession>
<name>A0A5A8CDV4_CAFRO</name>
<feature type="region of interest" description="Disordered" evidence="2">
    <location>
        <begin position="929"/>
        <end position="982"/>
    </location>
</feature>
<keyword evidence="1" id="KW-0175">Coiled coil</keyword>
<comment type="caution">
    <text evidence="3">The sequence shown here is derived from an EMBL/GenBank/DDBJ whole genome shotgun (WGS) entry which is preliminary data.</text>
</comment>
<feature type="compositionally biased region" description="Low complexity" evidence="2">
    <location>
        <begin position="1429"/>
        <end position="1443"/>
    </location>
</feature>
<feature type="region of interest" description="Disordered" evidence="2">
    <location>
        <begin position="1"/>
        <end position="29"/>
    </location>
</feature>
<feature type="compositionally biased region" description="Low complexity" evidence="2">
    <location>
        <begin position="815"/>
        <end position="824"/>
    </location>
</feature>
<feature type="region of interest" description="Disordered" evidence="2">
    <location>
        <begin position="808"/>
        <end position="830"/>
    </location>
</feature>
<feature type="coiled-coil region" evidence="1">
    <location>
        <begin position="1008"/>
        <end position="1050"/>
    </location>
</feature>
<feature type="coiled-coil region" evidence="1">
    <location>
        <begin position="1227"/>
        <end position="1268"/>
    </location>
</feature>
<gene>
    <name evidence="3" type="ORF">FNF28_07171</name>
</gene>
<feature type="region of interest" description="Disordered" evidence="2">
    <location>
        <begin position="891"/>
        <end position="915"/>
    </location>
</feature>
<evidence type="ECO:0000313" key="4">
    <source>
        <dbReference type="Proteomes" id="UP000324907"/>
    </source>
</evidence>
<feature type="region of interest" description="Disordered" evidence="2">
    <location>
        <begin position="1427"/>
        <end position="1456"/>
    </location>
</feature>
<feature type="region of interest" description="Disordered" evidence="2">
    <location>
        <begin position="672"/>
        <end position="694"/>
    </location>
</feature>
<feature type="compositionally biased region" description="Basic and acidic residues" evidence="2">
    <location>
        <begin position="673"/>
        <end position="683"/>
    </location>
</feature>
<evidence type="ECO:0000256" key="1">
    <source>
        <dbReference type="SAM" id="Coils"/>
    </source>
</evidence>
<reference evidence="3 4" key="1">
    <citation type="submission" date="2019-07" db="EMBL/GenBank/DDBJ databases">
        <title>Genomes of Cafeteria roenbergensis.</title>
        <authorList>
            <person name="Fischer M.G."/>
            <person name="Hackl T."/>
            <person name="Roman M."/>
        </authorList>
    </citation>
    <scope>NUCLEOTIDE SEQUENCE [LARGE SCALE GENOMIC DNA]</scope>
    <source>
        <strain evidence="3 4">RCC970-E3</strain>
    </source>
</reference>
<dbReference type="EMBL" id="VLTL01000221">
    <property type="protein sequence ID" value="KAA0151176.1"/>
    <property type="molecule type" value="Genomic_DNA"/>
</dbReference>
<organism evidence="3 4">
    <name type="scientific">Cafeteria roenbergensis</name>
    <name type="common">Marine flagellate</name>
    <dbReference type="NCBI Taxonomy" id="33653"/>
    <lineage>
        <taxon>Eukaryota</taxon>
        <taxon>Sar</taxon>
        <taxon>Stramenopiles</taxon>
        <taxon>Bigyra</taxon>
        <taxon>Opalozoa</taxon>
        <taxon>Bicosoecida</taxon>
        <taxon>Cafeteriaceae</taxon>
        <taxon>Cafeteria</taxon>
    </lineage>
</organism>
<feature type="coiled-coil region" evidence="1">
    <location>
        <begin position="608"/>
        <end position="636"/>
    </location>
</feature>
<proteinExistence type="predicted"/>